<sequence length="338" mass="36288">MEAGPRGAQKLPEPREGAQPRAGAGGLRRPRSEAAARRPSGLRRRGGARGEEGRAAGPLRASPGRAGLPRPPGSRERAGRTQGEVSSCFPWLRRGGGGEGGLGRWPRARETVFFFFFFPSFKRRRCRPEERGRAGGRRPGWVGGGPHPRCPPRRNPPPPPRWAPARGPSPGPPDSSGRGGEAASERETEAGGGIRGPAGSRGRRGGQVGLEPRPLSPFPASLAHVGGSPPQSHFSLVPLHSPPRRGLQERAPLGQGLREPEEGPKERSWRPGFPANTTPPPPPPRMASWCPPCPHPLRLVWPGWRGWLWASDTLESPRSELRAWPPSQANSREEGGAA</sequence>
<proteinExistence type="predicted"/>
<protein>
    <submittedName>
        <fullName evidence="3 4">Collagen alpha-1(I) chain-like</fullName>
    </submittedName>
</protein>
<accession>A0ABM3NHL2</accession>
<name>A0ABM3NHL2_ACIJB</name>
<reference evidence="3 4" key="1">
    <citation type="submission" date="2025-05" db="UniProtKB">
        <authorList>
            <consortium name="RefSeq"/>
        </authorList>
    </citation>
    <scope>IDENTIFICATION</scope>
    <source>
        <tissue evidence="3 4">Blood</tissue>
    </source>
</reference>
<feature type="region of interest" description="Disordered" evidence="1">
    <location>
        <begin position="126"/>
        <end position="285"/>
    </location>
</feature>
<evidence type="ECO:0000313" key="4">
    <source>
        <dbReference type="RefSeq" id="XP_053058909.1"/>
    </source>
</evidence>
<dbReference type="RefSeq" id="XP_053058909.1">
    <property type="nucleotide sequence ID" value="XM_053202934.1"/>
</dbReference>
<gene>
    <name evidence="3 4" type="primary">LOC113595472</name>
</gene>
<dbReference type="Proteomes" id="UP001652583">
    <property type="component" value="Chromosome D1"/>
</dbReference>
<feature type="region of interest" description="Disordered" evidence="1">
    <location>
        <begin position="316"/>
        <end position="338"/>
    </location>
</feature>
<keyword evidence="2" id="KW-1185">Reference proteome</keyword>
<feature type="compositionally biased region" description="Pro residues" evidence="1">
    <location>
        <begin position="153"/>
        <end position="173"/>
    </location>
</feature>
<evidence type="ECO:0000313" key="2">
    <source>
        <dbReference type="Proteomes" id="UP001652583"/>
    </source>
</evidence>
<evidence type="ECO:0000256" key="1">
    <source>
        <dbReference type="SAM" id="MobiDB-lite"/>
    </source>
</evidence>
<feature type="compositionally biased region" description="Basic and acidic residues" evidence="1">
    <location>
        <begin position="258"/>
        <end position="269"/>
    </location>
</feature>
<dbReference type="GeneID" id="113595472"/>
<organism evidence="2 4">
    <name type="scientific">Acinonyx jubatus</name>
    <name type="common">Cheetah</name>
    <dbReference type="NCBI Taxonomy" id="32536"/>
    <lineage>
        <taxon>Eukaryota</taxon>
        <taxon>Metazoa</taxon>
        <taxon>Chordata</taxon>
        <taxon>Craniata</taxon>
        <taxon>Vertebrata</taxon>
        <taxon>Euteleostomi</taxon>
        <taxon>Mammalia</taxon>
        <taxon>Eutheria</taxon>
        <taxon>Laurasiatheria</taxon>
        <taxon>Carnivora</taxon>
        <taxon>Feliformia</taxon>
        <taxon>Felidae</taxon>
        <taxon>Felinae</taxon>
        <taxon>Acinonyx</taxon>
    </lineage>
</organism>
<feature type="region of interest" description="Disordered" evidence="1">
    <location>
        <begin position="1"/>
        <end position="104"/>
    </location>
</feature>
<dbReference type="RefSeq" id="XP_053058908.1">
    <property type="nucleotide sequence ID" value="XM_053202933.1"/>
</dbReference>
<evidence type="ECO:0000313" key="3">
    <source>
        <dbReference type="RefSeq" id="XP_053058908.1"/>
    </source>
</evidence>
<feature type="compositionally biased region" description="Gly residues" evidence="1">
    <location>
        <begin position="94"/>
        <end position="103"/>
    </location>
</feature>
<feature type="compositionally biased region" description="Gly residues" evidence="1">
    <location>
        <begin position="137"/>
        <end position="146"/>
    </location>
</feature>